<dbReference type="PANTHER" id="PTHR43330:SF27">
    <property type="entry name" value="METHIONINE AMINOPEPTIDASE"/>
    <property type="match status" value="1"/>
</dbReference>
<dbReference type="InterPro" id="IPR001714">
    <property type="entry name" value="Pept_M24_MAP"/>
</dbReference>
<feature type="domain" description="Peptidase M24" evidence="1">
    <location>
        <begin position="1"/>
        <end position="101"/>
    </location>
</feature>
<dbReference type="SUPFAM" id="SSF55920">
    <property type="entry name" value="Creatinase/aminopeptidase"/>
    <property type="match status" value="1"/>
</dbReference>
<protein>
    <submittedName>
        <fullName evidence="2">M24 family metallopeptidase</fullName>
    </submittedName>
</protein>
<dbReference type="EMBL" id="JAAGMN010002364">
    <property type="protein sequence ID" value="NEE09397.1"/>
    <property type="molecule type" value="Genomic_DNA"/>
</dbReference>
<feature type="non-terminal residue" evidence="2">
    <location>
        <position position="101"/>
    </location>
</feature>
<dbReference type="PRINTS" id="PR00599">
    <property type="entry name" value="MAPEPTIDASE"/>
</dbReference>
<evidence type="ECO:0000259" key="1">
    <source>
        <dbReference type="Pfam" id="PF00557"/>
    </source>
</evidence>
<comment type="caution">
    <text evidence="2">The sequence shown here is derived from an EMBL/GenBank/DDBJ whole genome shotgun (WGS) entry which is preliminary data.</text>
</comment>
<sequence>VNDAIVHGIPSAEPLRDGDLVSVDAGALLDGWAGDSAISFTVGEARPADTRLIDTANEALAAGIGAAVVGNRIGDIAHAIGTVCRTAGYGILEGYGGHGIG</sequence>
<dbReference type="Pfam" id="PF00557">
    <property type="entry name" value="Peptidase_M24"/>
    <property type="match status" value="1"/>
</dbReference>
<reference evidence="2" key="1">
    <citation type="submission" date="2020-01" db="EMBL/GenBank/DDBJ databases">
        <title>Insect and environment-associated Actinomycetes.</title>
        <authorList>
            <person name="Currrie C."/>
            <person name="Chevrette M."/>
            <person name="Carlson C."/>
            <person name="Stubbendieck R."/>
            <person name="Wendt-Pienkowski E."/>
        </authorList>
    </citation>
    <scope>NUCLEOTIDE SEQUENCE</scope>
    <source>
        <strain evidence="2">SID7499</strain>
    </source>
</reference>
<evidence type="ECO:0000313" key="2">
    <source>
        <dbReference type="EMBL" id="NEE09397.1"/>
    </source>
</evidence>
<dbReference type="InterPro" id="IPR036005">
    <property type="entry name" value="Creatinase/aminopeptidase-like"/>
</dbReference>
<proteinExistence type="predicted"/>
<dbReference type="PANTHER" id="PTHR43330">
    <property type="entry name" value="METHIONINE AMINOPEPTIDASE"/>
    <property type="match status" value="1"/>
</dbReference>
<organism evidence="2">
    <name type="scientific">Streptomyces sp. SID7499</name>
    <dbReference type="NCBI Taxonomy" id="2706086"/>
    <lineage>
        <taxon>Bacteria</taxon>
        <taxon>Bacillati</taxon>
        <taxon>Actinomycetota</taxon>
        <taxon>Actinomycetes</taxon>
        <taxon>Kitasatosporales</taxon>
        <taxon>Streptomycetaceae</taxon>
        <taxon>Streptomyces</taxon>
    </lineage>
</organism>
<name>A0A6G3WVF4_9ACTN</name>
<dbReference type="GO" id="GO:0070006">
    <property type="term" value="F:metalloaminopeptidase activity"/>
    <property type="evidence" value="ECO:0007669"/>
    <property type="project" value="TreeGrafter"/>
</dbReference>
<dbReference type="AlphaFoldDB" id="A0A6G3WVF4"/>
<accession>A0A6G3WVF4</accession>
<gene>
    <name evidence="2" type="ORF">G3M58_23430</name>
</gene>
<dbReference type="InterPro" id="IPR000994">
    <property type="entry name" value="Pept_M24"/>
</dbReference>
<dbReference type="GO" id="GO:0005829">
    <property type="term" value="C:cytosol"/>
    <property type="evidence" value="ECO:0007669"/>
    <property type="project" value="TreeGrafter"/>
</dbReference>
<dbReference type="Gene3D" id="3.90.230.10">
    <property type="entry name" value="Creatinase/methionine aminopeptidase superfamily"/>
    <property type="match status" value="1"/>
</dbReference>
<feature type="non-terminal residue" evidence="2">
    <location>
        <position position="1"/>
    </location>
</feature>